<feature type="region of interest" description="Disordered" evidence="1">
    <location>
        <begin position="217"/>
        <end position="236"/>
    </location>
</feature>
<accession>U5QM59</accession>
<gene>
    <name evidence="3" type="ORF">GKIL_3826</name>
</gene>
<reference evidence="3 4" key="1">
    <citation type="journal article" date="2013" name="PLoS ONE">
        <title>Cultivation and Complete Genome Sequencing of Gloeobacter kilaueensis sp. nov., from a Lava Cave in Kilauea Caldera, Hawai'i.</title>
        <authorList>
            <person name="Saw J.H."/>
            <person name="Schatz M."/>
            <person name="Brown M.V."/>
            <person name="Kunkel D.D."/>
            <person name="Foster J.S."/>
            <person name="Shick H."/>
            <person name="Christensen S."/>
            <person name="Hou S."/>
            <person name="Wan X."/>
            <person name="Donachie S.P."/>
        </authorList>
    </citation>
    <scope>NUCLEOTIDE SEQUENCE [LARGE SCALE GENOMIC DNA]</scope>
    <source>
        <strain evidence="4">JS</strain>
    </source>
</reference>
<dbReference type="HOGENOM" id="CLU_1203453_0_0_3"/>
<evidence type="ECO:0000256" key="1">
    <source>
        <dbReference type="SAM" id="MobiDB-lite"/>
    </source>
</evidence>
<sequence length="236" mass="25705">MPQPCKIAIVALTLALGMAWASPLLAASPLTQGPGVDWQGKPISLDRLKDRVTVVIASSNDTKDVGAVVDQALLSAFGDNPRFQLIRVVNLVGVPSFAEDIVIDTIKERDAAEMDRIKAEYTAAGRTYQPPVADTFFVLDWEGRLRQALLAASPRPEYALFKEPPRRTTSRYKSPEQKERESLDNHLHVFLLDTNGEVKAHYLDAVAVEQALNDVRSQLTPPAPPPVPSTSSTPGG</sequence>
<organism evidence="3 4">
    <name type="scientific">Gloeobacter kilaueensis (strain ATCC BAA-2537 / CCAP 1431/1 / ULC 316 / JS1)</name>
    <dbReference type="NCBI Taxonomy" id="1183438"/>
    <lineage>
        <taxon>Bacteria</taxon>
        <taxon>Bacillati</taxon>
        <taxon>Cyanobacteriota</taxon>
        <taxon>Cyanophyceae</taxon>
        <taxon>Gloeobacterales</taxon>
        <taxon>Gloeobacteraceae</taxon>
        <taxon>Gloeobacter</taxon>
    </lineage>
</organism>
<keyword evidence="4" id="KW-1185">Reference proteome</keyword>
<feature type="region of interest" description="Disordered" evidence="1">
    <location>
        <begin position="160"/>
        <end position="180"/>
    </location>
</feature>
<proteinExistence type="predicted"/>
<dbReference type="Proteomes" id="UP000017396">
    <property type="component" value="Chromosome"/>
</dbReference>
<dbReference type="AlphaFoldDB" id="U5QM59"/>
<evidence type="ECO:0000313" key="4">
    <source>
        <dbReference type="Proteomes" id="UP000017396"/>
    </source>
</evidence>
<dbReference type="KEGG" id="glj:GKIL_3826"/>
<dbReference type="EMBL" id="CP003587">
    <property type="protein sequence ID" value="AGY60072.1"/>
    <property type="molecule type" value="Genomic_DNA"/>
</dbReference>
<dbReference type="RefSeq" id="WP_023175394.1">
    <property type="nucleotide sequence ID" value="NC_022600.1"/>
</dbReference>
<keyword evidence="2" id="KW-0732">Signal</keyword>
<feature type="chain" id="PRO_5004663828" evidence="2">
    <location>
        <begin position="27"/>
        <end position="236"/>
    </location>
</feature>
<protein>
    <submittedName>
        <fullName evidence="3">Uncharacterized protein</fullName>
    </submittedName>
</protein>
<feature type="signal peptide" evidence="2">
    <location>
        <begin position="1"/>
        <end position="26"/>
    </location>
</feature>
<evidence type="ECO:0000313" key="3">
    <source>
        <dbReference type="EMBL" id="AGY60072.1"/>
    </source>
</evidence>
<name>U5QM59_GLOK1</name>
<evidence type="ECO:0000256" key="2">
    <source>
        <dbReference type="SAM" id="SignalP"/>
    </source>
</evidence>